<organism evidence="2 3">
    <name type="scientific">Hymenobacter swuensis DY53</name>
    <dbReference type="NCBI Taxonomy" id="1227739"/>
    <lineage>
        <taxon>Bacteria</taxon>
        <taxon>Pseudomonadati</taxon>
        <taxon>Bacteroidota</taxon>
        <taxon>Cytophagia</taxon>
        <taxon>Cytophagales</taxon>
        <taxon>Hymenobacteraceae</taxon>
        <taxon>Hymenobacter</taxon>
    </lineage>
</organism>
<dbReference type="KEGG" id="hsw:Hsw_0367"/>
<dbReference type="STRING" id="1227739.Hsw_0367"/>
<evidence type="ECO:0000313" key="3">
    <source>
        <dbReference type="Proteomes" id="UP000019423"/>
    </source>
</evidence>
<reference evidence="2 3" key="1">
    <citation type="submission" date="2014-01" db="EMBL/GenBank/DDBJ databases">
        <title>Complete genome sequence of ionizing-radiation resistance bacterium Hymenobacter swuensis DY53.</title>
        <authorList>
            <person name="Jung J.-H."/>
            <person name="Jeong S.-W."/>
            <person name="Joe M.-H."/>
            <person name="Cho y.-j."/>
            <person name="Kim M.-K."/>
            <person name="Lim S.-Y."/>
        </authorList>
    </citation>
    <scope>NUCLEOTIDE SEQUENCE [LARGE SCALE GENOMIC DNA]</scope>
    <source>
        <strain evidence="2 3">DY53</strain>
    </source>
</reference>
<feature type="region of interest" description="Disordered" evidence="1">
    <location>
        <begin position="67"/>
        <end position="121"/>
    </location>
</feature>
<protein>
    <submittedName>
        <fullName evidence="2">Uncharacterized protein</fullName>
    </submittedName>
</protein>
<gene>
    <name evidence="2" type="ORF">Hsw_0367</name>
</gene>
<dbReference type="HOGENOM" id="CLU_2034906_0_0_10"/>
<sequence>MEMKISSASRVTFCGNFYKASISSISHEIEALQTDIHSITSPIMKKVLFLALAAVSFSFASCDSKTENAQEAQAENVEDAGEAKADAMEDAGNEAGADSVETTTEAKADAMENAADATDAK</sequence>
<accession>W8EW54</accession>
<name>W8EW54_9BACT</name>
<proteinExistence type="predicted"/>
<evidence type="ECO:0000256" key="1">
    <source>
        <dbReference type="SAM" id="MobiDB-lite"/>
    </source>
</evidence>
<evidence type="ECO:0000313" key="2">
    <source>
        <dbReference type="EMBL" id="AHJ95962.1"/>
    </source>
</evidence>
<dbReference type="EMBL" id="CP007145">
    <property type="protein sequence ID" value="AHJ95962.1"/>
    <property type="molecule type" value="Genomic_DNA"/>
</dbReference>
<dbReference type="AlphaFoldDB" id="W8EW54"/>
<feature type="compositionally biased region" description="Low complexity" evidence="1">
    <location>
        <begin position="111"/>
        <end position="121"/>
    </location>
</feature>
<keyword evidence="3" id="KW-1185">Reference proteome</keyword>
<dbReference type="Proteomes" id="UP000019423">
    <property type="component" value="Chromosome"/>
</dbReference>
<dbReference type="PATRIC" id="fig|1227739.3.peg.634"/>